<feature type="domain" description="Exonuclease" evidence="5">
    <location>
        <begin position="5"/>
        <end position="170"/>
    </location>
</feature>
<feature type="region of interest" description="Disordered" evidence="4">
    <location>
        <begin position="480"/>
        <end position="502"/>
    </location>
</feature>
<dbReference type="InterPro" id="IPR006054">
    <property type="entry name" value="DnaQ"/>
</dbReference>
<dbReference type="InterPro" id="IPR013520">
    <property type="entry name" value="Ribonucl_H"/>
</dbReference>
<gene>
    <name evidence="6" type="ORF">SAMN05660282_00642</name>
</gene>
<dbReference type="Pfam" id="PF00929">
    <property type="entry name" value="RNase_T"/>
    <property type="match status" value="1"/>
</dbReference>
<dbReference type="SUPFAM" id="SSF158682">
    <property type="entry name" value="TerB-like"/>
    <property type="match status" value="1"/>
</dbReference>
<dbReference type="InterPro" id="IPR029024">
    <property type="entry name" value="TerB-like"/>
</dbReference>
<dbReference type="GO" id="GO:0008408">
    <property type="term" value="F:3'-5' exonuclease activity"/>
    <property type="evidence" value="ECO:0007669"/>
    <property type="project" value="TreeGrafter"/>
</dbReference>
<dbReference type="GO" id="GO:0003677">
    <property type="term" value="F:DNA binding"/>
    <property type="evidence" value="ECO:0007669"/>
    <property type="project" value="InterPro"/>
</dbReference>
<dbReference type="SMART" id="SM00479">
    <property type="entry name" value="EXOIII"/>
    <property type="match status" value="1"/>
</dbReference>
<dbReference type="GO" id="GO:0006260">
    <property type="term" value="P:DNA replication"/>
    <property type="evidence" value="ECO:0007669"/>
    <property type="project" value="InterPro"/>
</dbReference>
<dbReference type="Pfam" id="PF04545">
    <property type="entry name" value="Sigma70_r4"/>
    <property type="match status" value="1"/>
</dbReference>
<accession>A0A1I2R652</accession>
<keyword evidence="3" id="KW-0269">Exonuclease</keyword>
<dbReference type="GO" id="GO:0003887">
    <property type="term" value="F:DNA-directed DNA polymerase activity"/>
    <property type="evidence" value="ECO:0007669"/>
    <property type="project" value="InterPro"/>
</dbReference>
<name>A0A1I2R652_9CORY</name>
<dbReference type="GO" id="GO:0003700">
    <property type="term" value="F:DNA-binding transcription factor activity"/>
    <property type="evidence" value="ECO:0007669"/>
    <property type="project" value="InterPro"/>
</dbReference>
<dbReference type="SUPFAM" id="SSF88659">
    <property type="entry name" value="Sigma3 and sigma4 domains of RNA polymerase sigma factors"/>
    <property type="match status" value="1"/>
</dbReference>
<dbReference type="InterPro" id="IPR036420">
    <property type="entry name" value="BRCT_dom_sf"/>
</dbReference>
<dbReference type="Proteomes" id="UP000199065">
    <property type="component" value="Unassembled WGS sequence"/>
</dbReference>
<dbReference type="GO" id="GO:0005829">
    <property type="term" value="C:cytosol"/>
    <property type="evidence" value="ECO:0007669"/>
    <property type="project" value="TreeGrafter"/>
</dbReference>
<dbReference type="InterPro" id="IPR007630">
    <property type="entry name" value="RNA_pol_sigma70_r4"/>
</dbReference>
<evidence type="ECO:0000256" key="3">
    <source>
        <dbReference type="ARBA" id="ARBA00022839"/>
    </source>
</evidence>
<dbReference type="CDD" id="cd06127">
    <property type="entry name" value="DEDDh"/>
    <property type="match status" value="1"/>
</dbReference>
<dbReference type="Gene3D" id="1.10.10.10">
    <property type="entry name" value="Winged helix-like DNA-binding domain superfamily/Winged helix DNA-binding domain"/>
    <property type="match status" value="1"/>
</dbReference>
<evidence type="ECO:0000313" key="6">
    <source>
        <dbReference type="EMBL" id="SFG35968.1"/>
    </source>
</evidence>
<evidence type="ECO:0000256" key="2">
    <source>
        <dbReference type="ARBA" id="ARBA00022801"/>
    </source>
</evidence>
<evidence type="ECO:0000313" key="7">
    <source>
        <dbReference type="Proteomes" id="UP000199065"/>
    </source>
</evidence>
<dbReference type="STRING" id="185761.SAMN05660282_00642"/>
<proteinExistence type="predicted"/>
<feature type="compositionally biased region" description="Polar residues" evidence="4">
    <location>
        <begin position="491"/>
        <end position="502"/>
    </location>
</feature>
<dbReference type="InterPro" id="IPR013324">
    <property type="entry name" value="RNA_pol_sigma_r3/r4-like"/>
</dbReference>
<dbReference type="NCBIfam" id="TIGR00573">
    <property type="entry name" value="dnaq"/>
    <property type="match status" value="1"/>
</dbReference>
<evidence type="ECO:0000256" key="4">
    <source>
        <dbReference type="SAM" id="MobiDB-lite"/>
    </source>
</evidence>
<protein>
    <submittedName>
        <fullName evidence="6">Sigma-70, region 4</fullName>
    </submittedName>
</protein>
<reference evidence="6 7" key="1">
    <citation type="submission" date="2016-10" db="EMBL/GenBank/DDBJ databases">
        <authorList>
            <person name="de Groot N.N."/>
        </authorList>
    </citation>
    <scope>NUCLEOTIDE SEQUENCE [LARGE SCALE GENOMIC DNA]</scope>
    <source>
        <strain>J11</strain>
        <strain evidence="7">PG 39</strain>
    </source>
</reference>
<keyword evidence="2" id="KW-0378">Hydrolase</keyword>
<dbReference type="Gene3D" id="3.40.50.10190">
    <property type="entry name" value="BRCT domain"/>
    <property type="match status" value="1"/>
</dbReference>
<keyword evidence="1" id="KW-0540">Nuclease</keyword>
<organism evidence="6 7">
    <name type="scientific">Corynebacterium spheniscorum</name>
    <dbReference type="NCBI Taxonomy" id="185761"/>
    <lineage>
        <taxon>Bacteria</taxon>
        <taxon>Bacillati</taxon>
        <taxon>Actinomycetota</taxon>
        <taxon>Actinomycetes</taxon>
        <taxon>Mycobacteriales</taxon>
        <taxon>Corynebacteriaceae</taxon>
        <taxon>Corynebacterium</taxon>
    </lineage>
</organism>
<dbReference type="GO" id="GO:0006352">
    <property type="term" value="P:DNA-templated transcription initiation"/>
    <property type="evidence" value="ECO:0007669"/>
    <property type="project" value="InterPro"/>
</dbReference>
<evidence type="ECO:0000259" key="5">
    <source>
        <dbReference type="SMART" id="SM00479"/>
    </source>
</evidence>
<dbReference type="Gene3D" id="3.30.420.10">
    <property type="entry name" value="Ribonuclease H-like superfamily/Ribonuclease H"/>
    <property type="match status" value="1"/>
</dbReference>
<evidence type="ECO:0000256" key="1">
    <source>
        <dbReference type="ARBA" id="ARBA00022722"/>
    </source>
</evidence>
<dbReference type="InterPro" id="IPR036388">
    <property type="entry name" value="WH-like_DNA-bd_sf"/>
</dbReference>
<dbReference type="OrthoDB" id="3928741at2"/>
<dbReference type="InterPro" id="IPR012337">
    <property type="entry name" value="RNaseH-like_sf"/>
</dbReference>
<dbReference type="PANTHER" id="PTHR30231:SF4">
    <property type="entry name" value="PROTEIN NEN2"/>
    <property type="match status" value="1"/>
</dbReference>
<dbReference type="RefSeq" id="WP_092284363.1">
    <property type="nucleotide sequence ID" value="NZ_FOPJ01000003.1"/>
</dbReference>
<dbReference type="PANTHER" id="PTHR30231">
    <property type="entry name" value="DNA POLYMERASE III SUBUNIT EPSILON"/>
    <property type="match status" value="1"/>
</dbReference>
<dbReference type="FunFam" id="3.30.420.10:FF:000045">
    <property type="entry name" value="3'-5' exonuclease DinG"/>
    <property type="match status" value="1"/>
</dbReference>
<keyword evidence="7" id="KW-1185">Reference proteome</keyword>
<sequence length="1180" mass="131448">MNSPSFAVLDFETTGFRPSDRVLEIGVVTLDAEGNAQEKWQTLVQPDRHFDNANVHGIQPSMVAGAPRFSEVAKEFAQRINGRVMVAHNAPFETRFLRNEFQRLQVQLPENIDWTLCTQAMAQRYLDGHVRKLSDCLKVAGINNRHPHAALGDAEATAELFRHFLPKMRGYLDSCEVLNLNLDALNGLDSAPVLPRKDTSVDVAKEHWLARLAASTSSYNSDEAAREYLNLLADVLVDGRLDEGEVEALVELASKYQLGADDVAELHDRFLRSLAVDAWADGVVTPAERSWIIRIADELQVPHSRVTKLLATPAESRKAGSFNESALELLPGDRVTFTGALALPREEWEARATAAGLNVGGIRQNSKLLVSADLDSMSGKMQRARRFGVPVVDEPTFTRLLQDLVDQEPDLAEISAEDTAETAEQTTEPTAAHGVKLEEMLKEADDTRNSAFNVLQKLGEPAAESPTGTGAGYRAYLNARSEPEAQEEAAKSTQPHSSDATADSLSIQWQEIFPWLVVDPRITHTATNVAEEWLTQHHDEQLSDISPALTPQMRPTGLQPDQLVVSRWFARYPEPLRARVSDLEGVPGVGRMRLQSLVYSVVLLALDEWDSGDDQSEELTEEINPELLDGDLESIYEEPGDELITPDVYHADDEGQTVESHLRLLSGWAALTGQWPNKDDENLPTAVRQAMAITDPTAEIIEEARLEFLRALGADERYAFIFQKRFQGNKTLEDIGKKLRVTRERVRQLARALQAEVDENCPALNVLITAIGQRIDPWMRKEELLDALPMLKEPTATSRHFLLDLAALAKQQWRLDQEWLILEGADERLEEAIDRFADQYGVADVSELAEAMGTSPKDLTARLRKTQRAWVRGGLARTKQGTVVDRAIAELSIRNNPMSGDALAKMMKDRSKRSIANALSLDPRVHRCGLDRWALTEWGLEEWTTITDFLRRRIEEAGSQGASLKKLQREVVRYGASPKSLLSYASSPEFEIRNGRVFKSTVEAVNEATPQEARGLYLRDGVWSLLLTVNSDALRGSGMPVPGAIAALYDVPFNGQVQVPSELGPQTFSWRANTYATSTIRRFLEHLEVEEGQRVWLHFGPNKFEVTKATDSVETSEPVAKLLNATGFDDLHDPTQLDGAAAMKILAEAIGLTPETPRRRIISAMWDRRDQELEDLLRSL</sequence>
<dbReference type="AlphaFoldDB" id="A0A1I2R652"/>
<dbReference type="InterPro" id="IPR036397">
    <property type="entry name" value="RNaseH_sf"/>
</dbReference>
<dbReference type="SUPFAM" id="SSF53098">
    <property type="entry name" value="Ribonuclease H-like"/>
    <property type="match status" value="1"/>
</dbReference>
<dbReference type="EMBL" id="FOPJ01000003">
    <property type="protein sequence ID" value="SFG35968.1"/>
    <property type="molecule type" value="Genomic_DNA"/>
</dbReference>